<dbReference type="GO" id="GO:0009307">
    <property type="term" value="P:DNA restriction-modification system"/>
    <property type="evidence" value="ECO:0007669"/>
    <property type="project" value="UniProtKB-KW"/>
</dbReference>
<dbReference type="InterPro" id="IPR031303">
    <property type="entry name" value="C5_meth_CS"/>
</dbReference>
<dbReference type="PRINTS" id="PR00105">
    <property type="entry name" value="C5METTRFRASE"/>
</dbReference>
<evidence type="ECO:0000256" key="4">
    <source>
        <dbReference type="ARBA" id="ARBA00022691"/>
    </source>
</evidence>
<keyword evidence="3 7" id="KW-0808">Transferase</keyword>
<dbReference type="InterPro" id="IPR050390">
    <property type="entry name" value="C5-Methyltransferase"/>
</dbReference>
<comment type="catalytic activity">
    <reaction evidence="6">
        <text>a 2'-deoxycytidine in DNA + S-adenosyl-L-methionine = a 5-methyl-2'-deoxycytidine in DNA + S-adenosyl-L-homocysteine + H(+)</text>
        <dbReference type="Rhea" id="RHEA:13681"/>
        <dbReference type="Rhea" id="RHEA-COMP:11369"/>
        <dbReference type="Rhea" id="RHEA-COMP:11370"/>
        <dbReference type="ChEBI" id="CHEBI:15378"/>
        <dbReference type="ChEBI" id="CHEBI:57856"/>
        <dbReference type="ChEBI" id="CHEBI:59789"/>
        <dbReference type="ChEBI" id="CHEBI:85452"/>
        <dbReference type="ChEBI" id="CHEBI:85454"/>
        <dbReference type="EC" id="2.1.1.37"/>
    </reaction>
</comment>
<evidence type="ECO:0000256" key="7">
    <source>
        <dbReference type="PROSITE-ProRule" id="PRU01016"/>
    </source>
</evidence>
<evidence type="ECO:0000256" key="3">
    <source>
        <dbReference type="ARBA" id="ARBA00022679"/>
    </source>
</evidence>
<proteinExistence type="inferred from homology"/>
<comment type="similarity">
    <text evidence="7 8">Belongs to the class I-like SAM-binding methyltransferase superfamily. C5-methyltransferase family.</text>
</comment>
<dbReference type="AlphaFoldDB" id="A0A081RIE4"/>
<evidence type="ECO:0000256" key="8">
    <source>
        <dbReference type="RuleBase" id="RU000416"/>
    </source>
</evidence>
<gene>
    <name evidence="9" type="ORF">BV95_00884</name>
</gene>
<dbReference type="Proteomes" id="UP000028411">
    <property type="component" value="Unassembled WGS sequence"/>
</dbReference>
<evidence type="ECO:0000313" key="9">
    <source>
        <dbReference type="EMBL" id="KEQ54967.1"/>
    </source>
</evidence>
<evidence type="ECO:0000256" key="6">
    <source>
        <dbReference type="ARBA" id="ARBA00047422"/>
    </source>
</evidence>
<dbReference type="EMBL" id="JFHR01000006">
    <property type="protein sequence ID" value="KEQ54967.1"/>
    <property type="molecule type" value="Genomic_DNA"/>
</dbReference>
<dbReference type="PATRIC" id="fig|46429.4.peg.851"/>
<dbReference type="Pfam" id="PF00145">
    <property type="entry name" value="DNA_methylase"/>
    <property type="match status" value="1"/>
</dbReference>
<keyword evidence="2 7" id="KW-0489">Methyltransferase</keyword>
<protein>
    <recommendedName>
        <fullName evidence="1">DNA (cytosine-5-)-methyltransferase</fullName>
        <ecNumber evidence="1">2.1.1.37</ecNumber>
    </recommendedName>
</protein>
<dbReference type="SUPFAM" id="SSF53335">
    <property type="entry name" value="S-adenosyl-L-methionine-dependent methyltransferases"/>
    <property type="match status" value="1"/>
</dbReference>
<comment type="caution">
    <text evidence="9">The sequence shown here is derived from an EMBL/GenBank/DDBJ whole genome shotgun (WGS) entry which is preliminary data.</text>
</comment>
<dbReference type="NCBIfam" id="TIGR00675">
    <property type="entry name" value="dcm"/>
    <property type="match status" value="1"/>
</dbReference>
<sequence length="408" mass="44677">MTAAQPKARIEQDEYGQQLNLIRAAEGTEGDLASVLGDAGWSYDDLVYERSREKKWSGGAPTRLTDFPKLVKKVPLVSFFTGCGGMDLGFEQIGFDNVAAFEHNEIFCRTLRKNRPTWKVFGPPFGSGDVSKYEEVVQNLEPLIDAPFEGVFIGGPPCQPFSIAANQRFSRAGENFKRVGFAHEKNGNLLFDYVRLIIRFKPKVFIVENVPGLRDLDGGEQLAAAIELLEEAGYVVNDPTALNAADYGVPQFRERLFVVGSRTNGEFNLPAAMPHVGCASVLSQVPVGLPNHETRSHKAGSIERYMRLGYGQRDQLGRVDRLDPTLPSKTVIAGGTNGGGRSHLHPEIPRTLSVRECARLQTFPDDFVFLGPTARQFTQVGNAVPPVLAATLATAISQAYFAMDEVAS</sequence>
<dbReference type="GO" id="GO:0032259">
    <property type="term" value="P:methylation"/>
    <property type="evidence" value="ECO:0007669"/>
    <property type="project" value="UniProtKB-KW"/>
</dbReference>
<dbReference type="PROSITE" id="PS00095">
    <property type="entry name" value="C5_MTASE_2"/>
    <property type="match status" value="1"/>
</dbReference>
<keyword evidence="4 7" id="KW-0949">S-adenosyl-L-methionine</keyword>
<dbReference type="PROSITE" id="PS51679">
    <property type="entry name" value="SAM_MT_C5"/>
    <property type="match status" value="1"/>
</dbReference>
<feature type="active site" evidence="7">
    <location>
        <position position="158"/>
    </location>
</feature>
<dbReference type="OrthoDB" id="9813719at2"/>
<evidence type="ECO:0000256" key="1">
    <source>
        <dbReference type="ARBA" id="ARBA00011975"/>
    </source>
</evidence>
<accession>A0A081RIE4</accession>
<organism evidence="9 10">
    <name type="scientific">Sphingobium chlorophenolicum</name>
    <dbReference type="NCBI Taxonomy" id="46429"/>
    <lineage>
        <taxon>Bacteria</taxon>
        <taxon>Pseudomonadati</taxon>
        <taxon>Pseudomonadota</taxon>
        <taxon>Alphaproteobacteria</taxon>
        <taxon>Sphingomonadales</taxon>
        <taxon>Sphingomonadaceae</taxon>
        <taxon>Sphingobium</taxon>
    </lineage>
</organism>
<dbReference type="GO" id="GO:0003886">
    <property type="term" value="F:DNA (cytosine-5-)-methyltransferase activity"/>
    <property type="evidence" value="ECO:0007669"/>
    <property type="project" value="UniProtKB-EC"/>
</dbReference>
<dbReference type="GO" id="GO:0044027">
    <property type="term" value="P:negative regulation of gene expression via chromosomal CpG island methylation"/>
    <property type="evidence" value="ECO:0007669"/>
    <property type="project" value="TreeGrafter"/>
</dbReference>
<dbReference type="Gene3D" id="3.40.50.150">
    <property type="entry name" value="Vaccinia Virus protein VP39"/>
    <property type="match status" value="1"/>
</dbReference>
<dbReference type="PANTHER" id="PTHR10629">
    <property type="entry name" value="CYTOSINE-SPECIFIC METHYLTRANSFERASE"/>
    <property type="match status" value="1"/>
</dbReference>
<dbReference type="GO" id="GO:0003677">
    <property type="term" value="F:DNA binding"/>
    <property type="evidence" value="ECO:0007669"/>
    <property type="project" value="TreeGrafter"/>
</dbReference>
<dbReference type="EC" id="2.1.1.37" evidence="1"/>
<evidence type="ECO:0000313" key="10">
    <source>
        <dbReference type="Proteomes" id="UP000028411"/>
    </source>
</evidence>
<dbReference type="eggNOG" id="COG0270">
    <property type="taxonomic scope" value="Bacteria"/>
</dbReference>
<reference evidence="9 10" key="1">
    <citation type="submission" date="2014-02" db="EMBL/GenBank/DDBJ databases">
        <title>Whole genome sequence of Sphingobium chlorophenolicum NBRC 16172.</title>
        <authorList>
            <person name="Gan H.M."/>
            <person name="Gan H.Y."/>
            <person name="Chew T.H."/>
            <person name="Savka M.A."/>
        </authorList>
    </citation>
    <scope>NUCLEOTIDE SEQUENCE [LARGE SCALE GENOMIC DNA]</scope>
    <source>
        <strain evidence="9 10">NBRC 16172</strain>
    </source>
</reference>
<name>A0A081RIE4_SPHCR</name>
<evidence type="ECO:0000256" key="5">
    <source>
        <dbReference type="ARBA" id="ARBA00022747"/>
    </source>
</evidence>
<dbReference type="RefSeq" id="WP_037447900.1">
    <property type="nucleotide sequence ID" value="NZ_JFHR01000006.1"/>
</dbReference>
<dbReference type="PANTHER" id="PTHR10629:SF52">
    <property type="entry name" value="DNA (CYTOSINE-5)-METHYLTRANSFERASE 1"/>
    <property type="match status" value="1"/>
</dbReference>
<dbReference type="InterPro" id="IPR029063">
    <property type="entry name" value="SAM-dependent_MTases_sf"/>
</dbReference>
<keyword evidence="5" id="KW-0680">Restriction system</keyword>
<dbReference type="Gene3D" id="3.90.120.10">
    <property type="entry name" value="DNA Methylase, subunit A, domain 2"/>
    <property type="match status" value="1"/>
</dbReference>
<evidence type="ECO:0000256" key="2">
    <source>
        <dbReference type="ARBA" id="ARBA00022603"/>
    </source>
</evidence>
<dbReference type="InterPro" id="IPR001525">
    <property type="entry name" value="C5_MeTfrase"/>
</dbReference>